<keyword evidence="1" id="KW-0472">Membrane</keyword>
<name>A0A914HSR8_GLORO</name>
<reference evidence="3" key="1">
    <citation type="submission" date="2022-11" db="UniProtKB">
        <authorList>
            <consortium name="WormBaseParasite"/>
        </authorList>
    </citation>
    <scope>IDENTIFICATION</scope>
</reference>
<organism evidence="2 3">
    <name type="scientific">Globodera rostochiensis</name>
    <name type="common">Golden nematode worm</name>
    <name type="synonym">Heterodera rostochiensis</name>
    <dbReference type="NCBI Taxonomy" id="31243"/>
    <lineage>
        <taxon>Eukaryota</taxon>
        <taxon>Metazoa</taxon>
        <taxon>Ecdysozoa</taxon>
        <taxon>Nematoda</taxon>
        <taxon>Chromadorea</taxon>
        <taxon>Rhabditida</taxon>
        <taxon>Tylenchina</taxon>
        <taxon>Tylenchomorpha</taxon>
        <taxon>Tylenchoidea</taxon>
        <taxon>Heteroderidae</taxon>
        <taxon>Heteroderinae</taxon>
        <taxon>Globodera</taxon>
    </lineage>
</organism>
<dbReference type="WBParaSite" id="Gr19_v10_g3624.t1">
    <property type="protein sequence ID" value="Gr19_v10_g3624.t1"/>
    <property type="gene ID" value="Gr19_v10_g3624"/>
</dbReference>
<feature type="transmembrane region" description="Helical" evidence="1">
    <location>
        <begin position="6"/>
        <end position="25"/>
    </location>
</feature>
<dbReference type="Proteomes" id="UP000887572">
    <property type="component" value="Unplaced"/>
</dbReference>
<accession>A0A914HSR8</accession>
<protein>
    <submittedName>
        <fullName evidence="3">Secreted protein</fullName>
    </submittedName>
</protein>
<evidence type="ECO:0000313" key="3">
    <source>
        <dbReference type="WBParaSite" id="Gr19_v10_g3624.t1"/>
    </source>
</evidence>
<proteinExistence type="predicted"/>
<keyword evidence="1" id="KW-0812">Transmembrane</keyword>
<evidence type="ECO:0000313" key="2">
    <source>
        <dbReference type="Proteomes" id="UP000887572"/>
    </source>
</evidence>
<keyword evidence="2" id="KW-1185">Reference proteome</keyword>
<keyword evidence="1" id="KW-1133">Transmembrane helix</keyword>
<dbReference type="AlphaFoldDB" id="A0A914HSR8"/>
<evidence type="ECO:0000256" key="1">
    <source>
        <dbReference type="SAM" id="Phobius"/>
    </source>
</evidence>
<sequence length="81" mass="8933">MTACYYPLVLDAGTVMLSSWLLLWASGTFRQQLIKDFAIIRIRTIRVGTIAGPRNNNHRAVGGAVGHQYISSVQQLQTVST</sequence>